<evidence type="ECO:0000313" key="2">
    <source>
        <dbReference type="Proteomes" id="UP001055879"/>
    </source>
</evidence>
<reference evidence="2" key="1">
    <citation type="journal article" date="2022" name="Mol. Ecol. Resour.">
        <title>The genomes of chicory, endive, great burdock and yacon provide insights into Asteraceae palaeo-polyploidization history and plant inulin production.</title>
        <authorList>
            <person name="Fan W."/>
            <person name="Wang S."/>
            <person name="Wang H."/>
            <person name="Wang A."/>
            <person name="Jiang F."/>
            <person name="Liu H."/>
            <person name="Zhao H."/>
            <person name="Xu D."/>
            <person name="Zhang Y."/>
        </authorList>
    </citation>
    <scope>NUCLEOTIDE SEQUENCE [LARGE SCALE GENOMIC DNA]</scope>
    <source>
        <strain evidence="2">cv. Niubang</strain>
    </source>
</reference>
<accession>A0ACB8YJR5</accession>
<sequence length="135" mass="14827">MHEDTEELRALLYSDDDEIDYSEDEEEQSTGHSPSTMTGFDRRESADENAEEVASSTGPRKRHKLDTGGYDVVDTASSGKSCINCSGEAEVSSCGGVADVGSESFPVAGKRSRKDNLRETIRILENLKKVYKLED</sequence>
<proteinExistence type="predicted"/>
<gene>
    <name evidence="1" type="ORF">L6452_35015</name>
</gene>
<reference evidence="1 2" key="2">
    <citation type="journal article" date="2022" name="Mol. Ecol. Resour.">
        <title>The genomes of chicory, endive, great burdock and yacon provide insights into Asteraceae paleo-polyploidization history and plant inulin production.</title>
        <authorList>
            <person name="Fan W."/>
            <person name="Wang S."/>
            <person name="Wang H."/>
            <person name="Wang A."/>
            <person name="Jiang F."/>
            <person name="Liu H."/>
            <person name="Zhao H."/>
            <person name="Xu D."/>
            <person name="Zhang Y."/>
        </authorList>
    </citation>
    <scope>NUCLEOTIDE SEQUENCE [LARGE SCALE GENOMIC DNA]</scope>
    <source>
        <strain evidence="2">cv. Niubang</strain>
    </source>
</reference>
<protein>
    <submittedName>
        <fullName evidence="1">Uncharacterized protein</fullName>
    </submittedName>
</protein>
<evidence type="ECO:0000313" key="1">
    <source>
        <dbReference type="EMBL" id="KAI3685757.1"/>
    </source>
</evidence>
<dbReference type="EMBL" id="CM042058">
    <property type="protein sequence ID" value="KAI3685757.1"/>
    <property type="molecule type" value="Genomic_DNA"/>
</dbReference>
<comment type="caution">
    <text evidence="1">The sequence shown here is derived from an EMBL/GenBank/DDBJ whole genome shotgun (WGS) entry which is preliminary data.</text>
</comment>
<keyword evidence="2" id="KW-1185">Reference proteome</keyword>
<name>A0ACB8YJR5_ARCLA</name>
<dbReference type="Proteomes" id="UP001055879">
    <property type="component" value="Linkage Group LG12"/>
</dbReference>
<organism evidence="1 2">
    <name type="scientific">Arctium lappa</name>
    <name type="common">Greater burdock</name>
    <name type="synonym">Lappa major</name>
    <dbReference type="NCBI Taxonomy" id="4217"/>
    <lineage>
        <taxon>Eukaryota</taxon>
        <taxon>Viridiplantae</taxon>
        <taxon>Streptophyta</taxon>
        <taxon>Embryophyta</taxon>
        <taxon>Tracheophyta</taxon>
        <taxon>Spermatophyta</taxon>
        <taxon>Magnoliopsida</taxon>
        <taxon>eudicotyledons</taxon>
        <taxon>Gunneridae</taxon>
        <taxon>Pentapetalae</taxon>
        <taxon>asterids</taxon>
        <taxon>campanulids</taxon>
        <taxon>Asterales</taxon>
        <taxon>Asteraceae</taxon>
        <taxon>Carduoideae</taxon>
        <taxon>Cardueae</taxon>
        <taxon>Arctiinae</taxon>
        <taxon>Arctium</taxon>
    </lineage>
</organism>